<feature type="compositionally biased region" description="Polar residues" evidence="1">
    <location>
        <begin position="8"/>
        <end position="21"/>
    </location>
</feature>
<comment type="caution">
    <text evidence="2">The sequence shown here is derived from an EMBL/GenBank/DDBJ whole genome shotgun (WGS) entry which is preliminary data.</text>
</comment>
<dbReference type="Proteomes" id="UP000829196">
    <property type="component" value="Unassembled WGS sequence"/>
</dbReference>
<evidence type="ECO:0000256" key="1">
    <source>
        <dbReference type="SAM" id="MobiDB-lite"/>
    </source>
</evidence>
<name>A0A8T3BFX1_DENNO</name>
<proteinExistence type="predicted"/>
<dbReference type="EMBL" id="JAGYWB010000009">
    <property type="protein sequence ID" value="KAI0511117.1"/>
    <property type="molecule type" value="Genomic_DNA"/>
</dbReference>
<accession>A0A8T3BFX1</accession>
<sequence>MVAESAGVSLSQKTSSGLPLTSSFSQIYDVGALNPFASRSYSLLPLPGQSKVMQVSKVIYFTW</sequence>
<reference evidence="2" key="1">
    <citation type="journal article" date="2022" name="Front. Genet.">
        <title>Chromosome-Scale Assembly of the Dendrobium nobile Genome Provides Insights Into the Molecular Mechanism of the Biosynthesis of the Medicinal Active Ingredient of Dendrobium.</title>
        <authorList>
            <person name="Xu Q."/>
            <person name="Niu S.-C."/>
            <person name="Li K.-L."/>
            <person name="Zheng P.-J."/>
            <person name="Zhang X.-J."/>
            <person name="Jia Y."/>
            <person name="Liu Y."/>
            <person name="Niu Y.-X."/>
            <person name="Yu L.-H."/>
            <person name="Chen D.-F."/>
            <person name="Zhang G.-Q."/>
        </authorList>
    </citation>
    <scope>NUCLEOTIDE SEQUENCE</scope>
    <source>
        <tissue evidence="2">Leaf</tissue>
    </source>
</reference>
<protein>
    <submittedName>
        <fullName evidence="2">Uncharacterized protein</fullName>
    </submittedName>
</protein>
<gene>
    <name evidence="2" type="ORF">KFK09_011740</name>
</gene>
<evidence type="ECO:0000313" key="3">
    <source>
        <dbReference type="Proteomes" id="UP000829196"/>
    </source>
</evidence>
<keyword evidence="3" id="KW-1185">Reference proteome</keyword>
<feature type="region of interest" description="Disordered" evidence="1">
    <location>
        <begin position="1"/>
        <end position="21"/>
    </location>
</feature>
<dbReference type="AlphaFoldDB" id="A0A8T3BFX1"/>
<organism evidence="2 3">
    <name type="scientific">Dendrobium nobile</name>
    <name type="common">Orchid</name>
    <dbReference type="NCBI Taxonomy" id="94219"/>
    <lineage>
        <taxon>Eukaryota</taxon>
        <taxon>Viridiplantae</taxon>
        <taxon>Streptophyta</taxon>
        <taxon>Embryophyta</taxon>
        <taxon>Tracheophyta</taxon>
        <taxon>Spermatophyta</taxon>
        <taxon>Magnoliopsida</taxon>
        <taxon>Liliopsida</taxon>
        <taxon>Asparagales</taxon>
        <taxon>Orchidaceae</taxon>
        <taxon>Epidendroideae</taxon>
        <taxon>Malaxideae</taxon>
        <taxon>Dendrobiinae</taxon>
        <taxon>Dendrobium</taxon>
    </lineage>
</organism>
<evidence type="ECO:0000313" key="2">
    <source>
        <dbReference type="EMBL" id="KAI0511117.1"/>
    </source>
</evidence>